<feature type="transmembrane region" description="Helical" evidence="1">
    <location>
        <begin position="37"/>
        <end position="67"/>
    </location>
</feature>
<dbReference type="EMBL" id="CZBP01000001">
    <property type="protein sequence ID" value="CUP58737.1"/>
    <property type="molecule type" value="Genomic_DNA"/>
</dbReference>
<evidence type="ECO:0000313" key="3">
    <source>
        <dbReference type="Proteomes" id="UP000095762"/>
    </source>
</evidence>
<protein>
    <recommendedName>
        <fullName evidence="4">Multidrug transporter</fullName>
    </recommendedName>
</protein>
<keyword evidence="1" id="KW-1133">Transmembrane helix</keyword>
<keyword evidence="1" id="KW-0472">Membrane</keyword>
<name>A0A174PI14_9FIRM</name>
<keyword evidence="1" id="KW-0812">Transmembrane</keyword>
<dbReference type="Proteomes" id="UP000095762">
    <property type="component" value="Unassembled WGS sequence"/>
</dbReference>
<sequence length="71" mass="7752">MLSLLFTICMIWFVGKLFVFGLKASWGIMKLLCTVIFFPVILIGMVLGGLMYIAFPLLIVGGIIALATSHS</sequence>
<dbReference type="RefSeq" id="WP_055059113.1">
    <property type="nucleotide sequence ID" value="NZ_CZBP01000001.1"/>
</dbReference>
<dbReference type="AlphaFoldDB" id="A0A174PI14"/>
<evidence type="ECO:0000313" key="2">
    <source>
        <dbReference type="EMBL" id="CUP58737.1"/>
    </source>
</evidence>
<organism evidence="2 3">
    <name type="scientific">Blautia obeum</name>
    <dbReference type="NCBI Taxonomy" id="40520"/>
    <lineage>
        <taxon>Bacteria</taxon>
        <taxon>Bacillati</taxon>
        <taxon>Bacillota</taxon>
        <taxon>Clostridia</taxon>
        <taxon>Lachnospirales</taxon>
        <taxon>Lachnospiraceae</taxon>
        <taxon>Blautia</taxon>
    </lineage>
</organism>
<accession>A0A174PI14</accession>
<proteinExistence type="predicted"/>
<evidence type="ECO:0000256" key="1">
    <source>
        <dbReference type="SAM" id="Phobius"/>
    </source>
</evidence>
<gene>
    <name evidence="2" type="ORF">ERS852569_00075</name>
</gene>
<reference evidence="2 3" key="1">
    <citation type="submission" date="2015-09" db="EMBL/GenBank/DDBJ databases">
        <authorList>
            <consortium name="Pathogen Informatics"/>
        </authorList>
    </citation>
    <scope>NUCLEOTIDE SEQUENCE [LARGE SCALE GENOMIC DNA]</scope>
    <source>
        <strain evidence="2 3">2789STDY5834957</strain>
    </source>
</reference>
<evidence type="ECO:0008006" key="4">
    <source>
        <dbReference type="Google" id="ProtNLM"/>
    </source>
</evidence>